<keyword evidence="6" id="KW-0406">Ion transport</keyword>
<evidence type="ECO:0000256" key="9">
    <source>
        <dbReference type="SAM" id="Phobius"/>
    </source>
</evidence>
<comment type="similarity">
    <text evidence="2">Belongs to the V-ATPase 116 kDa subunit family.</text>
</comment>
<evidence type="ECO:0000256" key="2">
    <source>
        <dbReference type="ARBA" id="ARBA00009904"/>
    </source>
</evidence>
<dbReference type="InterPro" id="IPR002490">
    <property type="entry name" value="V-ATPase_116kDa_su"/>
</dbReference>
<dbReference type="NCBIfam" id="NF004428">
    <property type="entry name" value="PRK05771.2-1"/>
    <property type="match status" value="1"/>
</dbReference>
<evidence type="ECO:0000256" key="7">
    <source>
        <dbReference type="ARBA" id="ARBA00023136"/>
    </source>
</evidence>
<keyword evidence="3" id="KW-0813">Transport</keyword>
<dbReference type="Pfam" id="PF01496">
    <property type="entry name" value="V_ATPase_I"/>
    <property type="match status" value="1"/>
</dbReference>
<accession>A0A644SWF4</accession>
<keyword evidence="7 9" id="KW-0472">Membrane</keyword>
<evidence type="ECO:0000256" key="4">
    <source>
        <dbReference type="ARBA" id="ARBA00022692"/>
    </source>
</evidence>
<dbReference type="GO" id="GO:0007035">
    <property type="term" value="P:vacuolar acidification"/>
    <property type="evidence" value="ECO:0007669"/>
    <property type="project" value="TreeGrafter"/>
</dbReference>
<evidence type="ECO:0000256" key="5">
    <source>
        <dbReference type="ARBA" id="ARBA00022989"/>
    </source>
</evidence>
<keyword evidence="4 9" id="KW-0812">Transmembrane</keyword>
<feature type="transmembrane region" description="Helical" evidence="9">
    <location>
        <begin position="629"/>
        <end position="652"/>
    </location>
</feature>
<feature type="transmembrane region" description="Helical" evidence="9">
    <location>
        <begin position="503"/>
        <end position="524"/>
    </location>
</feature>
<sequence length="696" mass="77696">MLMKLLQLLLKIYCSVRGMFQTERMRKLKIITLDQYSEKLVSELHEKGIAQIDDISERVQQNPEWAQLLSPSKATSQTGKVSSLLMKTTGLSETFGNVLEGKGSIKDMIKSFVKPPIPEKREVEKLDTDGLVNRAESVLNEVESQTGVIEDKISALDGVMTELQSNKELANKLNNFDLDLALLSDTKYTTTLVGRINVENALKFKEKANAVTDNLEILQGPNVVSDGKKNKGNKKNNDEILIVITLNEYKEDIYSLLRKYEFEKYDVSGLEGKPSEIISYSESKISEAEKDKEILLSELKEVAEKYDQDILVLKEQLEIEKERNEIFATFGQTDKTTMLEAWVPLKKVVETTEVITTSSEGHAIVEVEDIGDNDEDVPVLHNNNWYAKPYEVIVDMYSPLKYKEIDPTILVAITLPFFFGFNLTDAFYGIFVSIIGILLYTGMGKVNNTMKSFGAIFIMCGIWAIIMGLLTGGFIGDFVPRFLGVPLPTVIPAIDAFKQPQNILILAIIIGVIYTNIGFILGMINNWRYGNKKEAISSQIVWFFLEAGIVFLAIGFMMPSIGIIGMGIGIALLILSLILLVWGGGLYALMDIFSFMGDILSYARLLALCLATGGIAMTVNILADMVNGMVPGIGIILAIIIFLFGHMVNFMFQVLGGFINALRLNYVEFFAQFFMGGKNNFDPFSAKRTFTKLKEE</sequence>
<protein>
    <recommendedName>
        <fullName evidence="11">V-type ATP synthase subunit I</fullName>
    </recommendedName>
</protein>
<evidence type="ECO:0000256" key="8">
    <source>
        <dbReference type="SAM" id="Coils"/>
    </source>
</evidence>
<dbReference type="GO" id="GO:0046961">
    <property type="term" value="F:proton-transporting ATPase activity, rotational mechanism"/>
    <property type="evidence" value="ECO:0007669"/>
    <property type="project" value="InterPro"/>
</dbReference>
<dbReference type="GO" id="GO:0016471">
    <property type="term" value="C:vacuolar proton-transporting V-type ATPase complex"/>
    <property type="evidence" value="ECO:0007669"/>
    <property type="project" value="TreeGrafter"/>
</dbReference>
<feature type="transmembrane region" description="Helical" evidence="9">
    <location>
        <begin position="417"/>
        <end position="441"/>
    </location>
</feature>
<keyword evidence="8" id="KW-0175">Coiled coil</keyword>
<gene>
    <name evidence="10" type="ORF">SDC9_03496</name>
</gene>
<evidence type="ECO:0008006" key="11">
    <source>
        <dbReference type="Google" id="ProtNLM"/>
    </source>
</evidence>
<dbReference type="PANTHER" id="PTHR11629:SF63">
    <property type="entry name" value="V-TYPE PROTON ATPASE SUBUNIT A"/>
    <property type="match status" value="1"/>
</dbReference>
<name>A0A644SWF4_9ZZZZ</name>
<evidence type="ECO:0000256" key="3">
    <source>
        <dbReference type="ARBA" id="ARBA00022448"/>
    </source>
</evidence>
<dbReference type="GO" id="GO:0033179">
    <property type="term" value="C:proton-transporting V-type ATPase, V0 domain"/>
    <property type="evidence" value="ECO:0007669"/>
    <property type="project" value="InterPro"/>
</dbReference>
<reference evidence="10" key="1">
    <citation type="submission" date="2019-08" db="EMBL/GenBank/DDBJ databases">
        <authorList>
            <person name="Kucharzyk K."/>
            <person name="Murdoch R.W."/>
            <person name="Higgins S."/>
            <person name="Loffler F."/>
        </authorList>
    </citation>
    <scope>NUCLEOTIDE SEQUENCE</scope>
</reference>
<feature type="coiled-coil region" evidence="8">
    <location>
        <begin position="285"/>
        <end position="323"/>
    </location>
</feature>
<feature type="transmembrane region" description="Helical" evidence="9">
    <location>
        <begin position="602"/>
        <end position="623"/>
    </location>
</feature>
<evidence type="ECO:0000256" key="6">
    <source>
        <dbReference type="ARBA" id="ARBA00023065"/>
    </source>
</evidence>
<feature type="transmembrane region" description="Helical" evidence="9">
    <location>
        <begin position="563"/>
        <end position="590"/>
    </location>
</feature>
<dbReference type="PANTHER" id="PTHR11629">
    <property type="entry name" value="VACUOLAR PROTON ATPASES"/>
    <property type="match status" value="1"/>
</dbReference>
<dbReference type="EMBL" id="VSSQ01000006">
    <property type="protein sequence ID" value="MPL57971.1"/>
    <property type="molecule type" value="Genomic_DNA"/>
</dbReference>
<organism evidence="10">
    <name type="scientific">bioreactor metagenome</name>
    <dbReference type="NCBI Taxonomy" id="1076179"/>
    <lineage>
        <taxon>unclassified sequences</taxon>
        <taxon>metagenomes</taxon>
        <taxon>ecological metagenomes</taxon>
    </lineage>
</organism>
<evidence type="ECO:0000313" key="10">
    <source>
        <dbReference type="EMBL" id="MPL57971.1"/>
    </source>
</evidence>
<dbReference type="GO" id="GO:0051117">
    <property type="term" value="F:ATPase binding"/>
    <property type="evidence" value="ECO:0007669"/>
    <property type="project" value="TreeGrafter"/>
</dbReference>
<feature type="transmembrane region" description="Helical" evidence="9">
    <location>
        <begin position="536"/>
        <end position="557"/>
    </location>
</feature>
<evidence type="ECO:0000256" key="1">
    <source>
        <dbReference type="ARBA" id="ARBA00004141"/>
    </source>
</evidence>
<dbReference type="AlphaFoldDB" id="A0A644SWF4"/>
<comment type="caution">
    <text evidence="10">The sequence shown here is derived from an EMBL/GenBank/DDBJ whole genome shotgun (WGS) entry which is preliminary data.</text>
</comment>
<keyword evidence="5 9" id="KW-1133">Transmembrane helix</keyword>
<comment type="subcellular location">
    <subcellularLocation>
        <location evidence="1">Membrane</location>
        <topology evidence="1">Multi-pass membrane protein</topology>
    </subcellularLocation>
</comment>
<proteinExistence type="inferred from homology"/>
<feature type="transmembrane region" description="Helical" evidence="9">
    <location>
        <begin position="453"/>
        <end position="475"/>
    </location>
</feature>